<evidence type="ECO:0000256" key="2">
    <source>
        <dbReference type="ARBA" id="ARBA00022448"/>
    </source>
</evidence>
<keyword evidence="6" id="KW-0170">Cobalt</keyword>
<dbReference type="InterPro" id="IPR036318">
    <property type="entry name" value="FAD-bd_PCMH-like_sf"/>
</dbReference>
<dbReference type="InterPro" id="IPR005170">
    <property type="entry name" value="Transptr-assoc_dom"/>
</dbReference>
<evidence type="ECO:0000256" key="4">
    <source>
        <dbReference type="ARBA" id="ARBA00022842"/>
    </source>
</evidence>
<feature type="domain" description="CBS" evidence="10">
    <location>
        <begin position="125"/>
        <end position="182"/>
    </location>
</feature>
<keyword evidence="2" id="KW-0813">Transport</keyword>
<evidence type="ECO:0000259" key="10">
    <source>
        <dbReference type="PROSITE" id="PS51371"/>
    </source>
</evidence>
<dbReference type="Gene3D" id="3.10.580.10">
    <property type="entry name" value="CBS-domain"/>
    <property type="match status" value="1"/>
</dbReference>
<dbReference type="InterPro" id="IPR044751">
    <property type="entry name" value="Ion_transp-like_CBS"/>
</dbReference>
<dbReference type="EMBL" id="JBBUTH010000003">
    <property type="protein sequence ID" value="MEK8049697.1"/>
    <property type="molecule type" value="Genomic_DNA"/>
</dbReference>
<dbReference type="InterPro" id="IPR054115">
    <property type="entry name" value="CorC_N"/>
</dbReference>
<dbReference type="Proteomes" id="UP001365405">
    <property type="component" value="Unassembled WGS sequence"/>
</dbReference>
<organism evidence="11 12">
    <name type="scientific">Pseudaquabacterium inlustre</name>
    <dbReference type="NCBI Taxonomy" id="2984192"/>
    <lineage>
        <taxon>Bacteria</taxon>
        <taxon>Pseudomonadati</taxon>
        <taxon>Pseudomonadota</taxon>
        <taxon>Betaproteobacteria</taxon>
        <taxon>Burkholderiales</taxon>
        <taxon>Sphaerotilaceae</taxon>
        <taxon>Pseudaquabacterium</taxon>
    </lineage>
</organism>
<evidence type="ECO:0000256" key="1">
    <source>
        <dbReference type="ARBA" id="ARBA00006337"/>
    </source>
</evidence>
<evidence type="ECO:0000256" key="7">
    <source>
        <dbReference type="ARBA" id="ARBA00037273"/>
    </source>
</evidence>
<reference evidence="11 12" key="1">
    <citation type="submission" date="2024-04" db="EMBL/GenBank/DDBJ databases">
        <title>Novel species of the genus Ideonella isolated from streams.</title>
        <authorList>
            <person name="Lu H."/>
        </authorList>
    </citation>
    <scope>NUCLEOTIDE SEQUENCE [LARGE SCALE GENOMIC DNA]</scope>
    <source>
        <strain evidence="11 12">DXS22W</strain>
    </source>
</reference>
<evidence type="ECO:0000313" key="12">
    <source>
        <dbReference type="Proteomes" id="UP001365405"/>
    </source>
</evidence>
<keyword evidence="3" id="KW-0677">Repeat</keyword>
<comment type="caution">
    <text evidence="11">The sequence shown here is derived from an EMBL/GenBank/DDBJ whole genome shotgun (WGS) entry which is preliminary data.</text>
</comment>
<protein>
    <recommendedName>
        <fullName evidence="8">Magnesium and cobalt efflux protein CorC</fullName>
    </recommendedName>
</protein>
<dbReference type="InterPro" id="IPR016169">
    <property type="entry name" value="FAD-bd_PCMH_sub2"/>
</dbReference>
<comment type="function">
    <text evidence="7">Plays a role in the transport of magnesium and cobalt ions.</text>
</comment>
<dbReference type="Pfam" id="PF03471">
    <property type="entry name" value="CorC_HlyC"/>
    <property type="match status" value="1"/>
</dbReference>
<name>A0ABU9CGJ1_9BURK</name>
<evidence type="ECO:0000256" key="9">
    <source>
        <dbReference type="PROSITE-ProRule" id="PRU00703"/>
    </source>
</evidence>
<dbReference type="SUPFAM" id="SSF56176">
    <property type="entry name" value="FAD-binding/transporter-associated domain-like"/>
    <property type="match status" value="1"/>
</dbReference>
<proteinExistence type="inferred from homology"/>
<dbReference type="SMART" id="SM01091">
    <property type="entry name" value="CorC_HlyC"/>
    <property type="match status" value="1"/>
</dbReference>
<dbReference type="PANTHER" id="PTHR22777:SF27">
    <property type="entry name" value="MAGNESIUM AND COBALT EFFLUX PROTEIN CORC"/>
    <property type="match status" value="1"/>
</dbReference>
<dbReference type="PROSITE" id="PS51371">
    <property type="entry name" value="CBS"/>
    <property type="match status" value="2"/>
</dbReference>
<comment type="similarity">
    <text evidence="1">Belongs to the UPF0053 family.</text>
</comment>
<dbReference type="InterPro" id="IPR000644">
    <property type="entry name" value="CBS_dom"/>
</dbReference>
<sequence>MATERRTLFERVVEFISPGPDSRAELIETLADAEQRELIPTESRLMLEGVIRMADMIAGDVMVAAPRMDLLDIDAPYDELLATVIETGHSRFPVFEGQRDSIIGILMAKDLLKLQRAPELNLRTLLRPAVFVPESKKLNELLRDFRSNRNHLAIVIDEFGNTAGLITIEDVLEEIVGEIEDEFDDAATAADNGIVSLADGSWRVAGDAGIGAVNAVFGTALSEDAFDTIGGLIVHQLGQVPRRGEVAEAGGLVFSVMLTRGGAVRWFRVTRQAPAAA</sequence>
<dbReference type="Gene3D" id="3.30.465.10">
    <property type="match status" value="1"/>
</dbReference>
<accession>A0ABU9CGJ1</accession>
<evidence type="ECO:0000256" key="8">
    <source>
        <dbReference type="ARBA" id="ARBA00040729"/>
    </source>
</evidence>
<evidence type="ECO:0000256" key="3">
    <source>
        <dbReference type="ARBA" id="ARBA00022737"/>
    </source>
</evidence>
<dbReference type="Pfam" id="PF00571">
    <property type="entry name" value="CBS"/>
    <property type="match status" value="2"/>
</dbReference>
<dbReference type="Pfam" id="PF21917">
    <property type="entry name" value="NMB0537_N"/>
    <property type="match status" value="1"/>
</dbReference>
<feature type="domain" description="CBS" evidence="10">
    <location>
        <begin position="62"/>
        <end position="122"/>
    </location>
</feature>
<keyword evidence="12" id="KW-1185">Reference proteome</keyword>
<evidence type="ECO:0000313" key="11">
    <source>
        <dbReference type="EMBL" id="MEK8049697.1"/>
    </source>
</evidence>
<dbReference type="PANTHER" id="PTHR22777">
    <property type="entry name" value="HEMOLYSIN-RELATED"/>
    <property type="match status" value="1"/>
</dbReference>
<keyword evidence="5 9" id="KW-0129">CBS domain</keyword>
<dbReference type="InterPro" id="IPR046342">
    <property type="entry name" value="CBS_dom_sf"/>
</dbReference>
<evidence type="ECO:0000256" key="6">
    <source>
        <dbReference type="ARBA" id="ARBA00023285"/>
    </source>
</evidence>
<dbReference type="SUPFAM" id="SSF54631">
    <property type="entry name" value="CBS-domain pair"/>
    <property type="match status" value="1"/>
</dbReference>
<keyword evidence="4" id="KW-0460">Magnesium</keyword>
<gene>
    <name evidence="11" type="ORF">AACH10_05575</name>
</gene>
<evidence type="ECO:0000256" key="5">
    <source>
        <dbReference type="ARBA" id="ARBA00023122"/>
    </source>
</evidence>
<dbReference type="CDD" id="cd04590">
    <property type="entry name" value="CBS_pair_CorC_HlyC_assoc"/>
    <property type="match status" value="1"/>
</dbReference>